<proteinExistence type="predicted"/>
<evidence type="ECO:0000313" key="2">
    <source>
        <dbReference type="Proteomes" id="UP000214720"/>
    </source>
</evidence>
<dbReference type="Proteomes" id="UP000214720">
    <property type="component" value="Unassembled WGS sequence"/>
</dbReference>
<dbReference type="AlphaFoldDB" id="A0A226XAG6"/>
<gene>
    <name evidence="1" type="ORF">BSU04_01720</name>
</gene>
<reference evidence="2" key="1">
    <citation type="submission" date="2017-01" db="EMBL/GenBank/DDBJ databases">
        <title>Genome Analysis of Deinococcus marmoris KOPRI26562.</title>
        <authorList>
            <person name="Kim J.H."/>
            <person name="Oh H.-M."/>
        </authorList>
    </citation>
    <scope>NUCLEOTIDE SEQUENCE [LARGE SCALE GENOMIC DNA]</scope>
    <source>
        <strain evidence="2">PAMC 26633</strain>
    </source>
</reference>
<protein>
    <submittedName>
        <fullName evidence="1">Uncharacterized protein</fullName>
    </submittedName>
</protein>
<comment type="caution">
    <text evidence="1">The sequence shown here is derived from an EMBL/GenBank/DDBJ whole genome shotgun (WGS) entry which is preliminary data.</text>
</comment>
<evidence type="ECO:0000313" key="1">
    <source>
        <dbReference type="EMBL" id="OXC80486.1"/>
    </source>
</evidence>
<organism evidence="1 2">
    <name type="scientific">Caballeronia sordidicola</name>
    <name type="common">Burkholderia sordidicola</name>
    <dbReference type="NCBI Taxonomy" id="196367"/>
    <lineage>
        <taxon>Bacteria</taxon>
        <taxon>Pseudomonadati</taxon>
        <taxon>Pseudomonadota</taxon>
        <taxon>Betaproteobacteria</taxon>
        <taxon>Burkholderiales</taxon>
        <taxon>Burkholderiaceae</taxon>
        <taxon>Caballeronia</taxon>
    </lineage>
</organism>
<accession>A0A226XAG6</accession>
<dbReference type="EMBL" id="MTHB01000014">
    <property type="protein sequence ID" value="OXC80486.1"/>
    <property type="molecule type" value="Genomic_DNA"/>
</dbReference>
<name>A0A226XAG6_CABSO</name>
<sequence>MVSLARALTGPEDALLMLLSETALTLCAADSSGKIPS</sequence>